<sequence length="83" mass="9963">MDLAYEKILVKSFFVKRVQDRILFELASTKKRGIIPFKLNNYMDFLKEQYMIRIPKPNFDYRYILNLLKEYGAGESCYANLPQ</sequence>
<evidence type="ECO:0000313" key="2">
    <source>
        <dbReference type="Proteomes" id="UP000184476"/>
    </source>
</evidence>
<name>A0A1M4Z7G3_9BACL</name>
<gene>
    <name evidence="1" type="ORF">SAMN05444392_10884</name>
</gene>
<dbReference type="RefSeq" id="WP_073155312.1">
    <property type="nucleotide sequence ID" value="NZ_FQVL01000008.1"/>
</dbReference>
<dbReference type="EMBL" id="FQVL01000008">
    <property type="protein sequence ID" value="SHF13960.1"/>
    <property type="molecule type" value="Genomic_DNA"/>
</dbReference>
<reference evidence="1 2" key="1">
    <citation type="submission" date="2016-11" db="EMBL/GenBank/DDBJ databases">
        <authorList>
            <person name="Jaros S."/>
            <person name="Januszkiewicz K."/>
            <person name="Wedrychowicz H."/>
        </authorList>
    </citation>
    <scope>NUCLEOTIDE SEQUENCE [LARGE SCALE GENOMIC DNA]</scope>
    <source>
        <strain evidence="1 2">DSM 44666</strain>
    </source>
</reference>
<evidence type="ECO:0000313" key="1">
    <source>
        <dbReference type="EMBL" id="SHF13960.1"/>
    </source>
</evidence>
<protein>
    <submittedName>
        <fullName evidence="1">Uncharacterized protein</fullName>
    </submittedName>
</protein>
<dbReference type="STRING" id="112248.SAMN05444392_10884"/>
<proteinExistence type="predicted"/>
<keyword evidence="2" id="KW-1185">Reference proteome</keyword>
<dbReference type="Proteomes" id="UP000184476">
    <property type="component" value="Unassembled WGS sequence"/>
</dbReference>
<accession>A0A1M4Z7G3</accession>
<dbReference type="AlphaFoldDB" id="A0A1M4Z7G3"/>
<organism evidence="1 2">
    <name type="scientific">Seinonella peptonophila</name>
    <dbReference type="NCBI Taxonomy" id="112248"/>
    <lineage>
        <taxon>Bacteria</taxon>
        <taxon>Bacillati</taxon>
        <taxon>Bacillota</taxon>
        <taxon>Bacilli</taxon>
        <taxon>Bacillales</taxon>
        <taxon>Thermoactinomycetaceae</taxon>
        <taxon>Seinonella</taxon>
    </lineage>
</organism>